<feature type="region of interest" description="Disordered" evidence="1">
    <location>
        <begin position="1"/>
        <end position="20"/>
    </location>
</feature>
<sequence>MNEAAVSSEGARLVGPPNSRYSADSGINDRFLRNLDQIGGGNLLRREIPKWSSGNLDQIGGGNLLREVPREHGSDRGERNLDQIGGGNLIRSLIDLRRNLDQIGGGNLVRSFGGSLTREMEPSAEKRND</sequence>
<organism evidence="2 3">
    <name type="scientific">Ceratina calcarata</name>
    <dbReference type="NCBI Taxonomy" id="156304"/>
    <lineage>
        <taxon>Eukaryota</taxon>
        <taxon>Metazoa</taxon>
        <taxon>Ecdysozoa</taxon>
        <taxon>Arthropoda</taxon>
        <taxon>Hexapoda</taxon>
        <taxon>Insecta</taxon>
        <taxon>Pterygota</taxon>
        <taxon>Neoptera</taxon>
        <taxon>Endopterygota</taxon>
        <taxon>Hymenoptera</taxon>
        <taxon>Apocrita</taxon>
        <taxon>Aculeata</taxon>
        <taxon>Apoidea</taxon>
        <taxon>Anthophila</taxon>
        <taxon>Apidae</taxon>
        <taxon>Ceratina</taxon>
        <taxon>Zadontomerus</taxon>
    </lineage>
</organism>
<proteinExistence type="predicted"/>
<accession>A0AAJ7IY10</accession>
<dbReference type="AlphaFoldDB" id="A0AAJ7IY10"/>
<name>A0AAJ7IY10_9HYME</name>
<evidence type="ECO:0000313" key="2">
    <source>
        <dbReference type="Proteomes" id="UP000694925"/>
    </source>
</evidence>
<dbReference type="RefSeq" id="XP_017880008.1">
    <property type="nucleotide sequence ID" value="XM_018024519.2"/>
</dbReference>
<gene>
    <name evidence="3" type="primary">LOC108624908</name>
</gene>
<dbReference type="GeneID" id="108624908"/>
<reference evidence="3" key="1">
    <citation type="submission" date="2025-08" db="UniProtKB">
        <authorList>
            <consortium name="RefSeq"/>
        </authorList>
    </citation>
    <scope>IDENTIFICATION</scope>
    <source>
        <tissue evidence="3">Whole body</tissue>
    </source>
</reference>
<evidence type="ECO:0000256" key="1">
    <source>
        <dbReference type="SAM" id="MobiDB-lite"/>
    </source>
</evidence>
<protein>
    <submittedName>
        <fullName evidence="3">Uncharacterized protein LOC108624908</fullName>
    </submittedName>
</protein>
<evidence type="ECO:0000313" key="3">
    <source>
        <dbReference type="RefSeq" id="XP_017880008.1"/>
    </source>
</evidence>
<dbReference type="Proteomes" id="UP000694925">
    <property type="component" value="Unplaced"/>
</dbReference>
<dbReference type="KEGG" id="ccal:108624908"/>
<keyword evidence="2" id="KW-1185">Reference proteome</keyword>